<evidence type="ECO:0000313" key="3">
    <source>
        <dbReference type="Proteomes" id="UP000032278"/>
    </source>
</evidence>
<dbReference type="GO" id="GO:0000150">
    <property type="term" value="F:DNA strand exchange activity"/>
    <property type="evidence" value="ECO:0007669"/>
    <property type="project" value="InterPro"/>
</dbReference>
<dbReference type="GO" id="GO:0003677">
    <property type="term" value="F:DNA binding"/>
    <property type="evidence" value="ECO:0007669"/>
    <property type="project" value="InterPro"/>
</dbReference>
<dbReference type="InterPro" id="IPR006119">
    <property type="entry name" value="Resolv_N"/>
</dbReference>
<evidence type="ECO:0000259" key="1">
    <source>
        <dbReference type="Pfam" id="PF00239"/>
    </source>
</evidence>
<organism evidence="2 3">
    <name type="scientific">Streptococcus equi subsp. zooepidemicus Sz4is</name>
    <dbReference type="NCBI Taxonomy" id="1381082"/>
    <lineage>
        <taxon>Bacteria</taxon>
        <taxon>Bacillati</taxon>
        <taxon>Bacillota</taxon>
        <taxon>Bacilli</taxon>
        <taxon>Lactobacillales</taxon>
        <taxon>Streptococcaceae</taxon>
        <taxon>Streptococcus</taxon>
    </lineage>
</organism>
<dbReference type="Gene3D" id="3.40.50.1390">
    <property type="entry name" value="Resolvase, N-terminal catalytic domain"/>
    <property type="match status" value="1"/>
</dbReference>
<reference evidence="2 3" key="1">
    <citation type="submission" date="2013-11" db="EMBL/GenBank/DDBJ databases">
        <authorList>
            <person name="da Piedade I."/>
            <person name="Tang M.H.E."/>
            <person name="Bojesen A.M."/>
        </authorList>
    </citation>
    <scope>NUCLEOTIDE SEQUENCE [LARGE SCALE GENOMIC DNA]</scope>
    <source>
        <strain evidence="2 3">Sz4is</strain>
    </source>
</reference>
<sequence>MERKTAIYVRNRKSENQEDRLASTDTQKKIIEEYARKNELLDNMNIKYNSTDKIERHNSSLIAMMERIMNRDDVDCIMVKDMERLDLDSYKNNQFDIMDMLKQKGIQIIEIANSTKNYH</sequence>
<evidence type="ECO:0000313" key="2">
    <source>
        <dbReference type="EMBL" id="KIS15527.1"/>
    </source>
</evidence>
<gene>
    <name evidence="2" type="ORF">AT55_01560</name>
</gene>
<dbReference type="SUPFAM" id="SSF53041">
    <property type="entry name" value="Resolvase-like"/>
    <property type="match status" value="1"/>
</dbReference>
<comment type="caution">
    <text evidence="2">The sequence shown here is derived from an EMBL/GenBank/DDBJ whole genome shotgun (WGS) entry which is preliminary data.</text>
</comment>
<dbReference type="EMBL" id="JAUE01000078">
    <property type="protein sequence ID" value="KIS15527.1"/>
    <property type="molecule type" value="Genomic_DNA"/>
</dbReference>
<proteinExistence type="predicted"/>
<name>A0AAW3GJB1_STRSZ</name>
<feature type="domain" description="Resolvase/invertase-type recombinase catalytic" evidence="1">
    <location>
        <begin position="6"/>
        <end position="113"/>
    </location>
</feature>
<dbReference type="Proteomes" id="UP000032278">
    <property type="component" value="Unassembled WGS sequence"/>
</dbReference>
<dbReference type="AlphaFoldDB" id="A0AAW3GJB1"/>
<accession>A0AAW3GJB1</accession>
<protein>
    <recommendedName>
        <fullName evidence="1">Resolvase/invertase-type recombinase catalytic domain-containing protein</fullName>
    </recommendedName>
</protein>
<dbReference type="Pfam" id="PF00239">
    <property type="entry name" value="Resolvase"/>
    <property type="match status" value="1"/>
</dbReference>
<dbReference type="InterPro" id="IPR036162">
    <property type="entry name" value="Resolvase-like_N_sf"/>
</dbReference>